<dbReference type="STRING" id="1190415.SAMN05216593_12540"/>
<dbReference type="OrthoDB" id="8593804at2"/>
<dbReference type="AlphaFoldDB" id="A0A1M7QG14"/>
<evidence type="ECO:0000313" key="3">
    <source>
        <dbReference type="Proteomes" id="UP000183983"/>
    </source>
</evidence>
<protein>
    <submittedName>
        <fullName evidence="2">Uncharacterized protein</fullName>
    </submittedName>
</protein>
<dbReference type="RefSeq" id="WP_073172900.1">
    <property type="nucleotide sequence ID" value="NZ_FRDA01000025.1"/>
</dbReference>
<keyword evidence="1" id="KW-0732">Signal</keyword>
<feature type="signal peptide" evidence="1">
    <location>
        <begin position="1"/>
        <end position="23"/>
    </location>
</feature>
<accession>A0A1M7QG14</accession>
<feature type="chain" id="PRO_5012523063" evidence="1">
    <location>
        <begin position="24"/>
        <end position="148"/>
    </location>
</feature>
<name>A0A1M7QG14_9PSED</name>
<evidence type="ECO:0000256" key="1">
    <source>
        <dbReference type="SAM" id="SignalP"/>
    </source>
</evidence>
<organism evidence="2 3">
    <name type="scientific">Pseudomonas asturiensis</name>
    <dbReference type="NCBI Taxonomy" id="1190415"/>
    <lineage>
        <taxon>Bacteria</taxon>
        <taxon>Pseudomonadati</taxon>
        <taxon>Pseudomonadota</taxon>
        <taxon>Gammaproteobacteria</taxon>
        <taxon>Pseudomonadales</taxon>
        <taxon>Pseudomonadaceae</taxon>
        <taxon>Pseudomonas</taxon>
    </lineage>
</organism>
<evidence type="ECO:0000313" key="2">
    <source>
        <dbReference type="EMBL" id="SHN29884.1"/>
    </source>
</evidence>
<reference evidence="2 3" key="1">
    <citation type="submission" date="2016-11" db="EMBL/GenBank/DDBJ databases">
        <authorList>
            <person name="Jaros S."/>
            <person name="Januszkiewicz K."/>
            <person name="Wedrychowicz H."/>
        </authorList>
    </citation>
    <scope>NUCLEOTIDE SEQUENCE [LARGE SCALE GENOMIC DNA]</scope>
    <source>
        <strain evidence="2 3">LMG 26898</strain>
    </source>
</reference>
<dbReference type="EMBL" id="FRDA01000025">
    <property type="protein sequence ID" value="SHN29884.1"/>
    <property type="molecule type" value="Genomic_DNA"/>
</dbReference>
<dbReference type="Proteomes" id="UP000183983">
    <property type="component" value="Unassembled WGS sequence"/>
</dbReference>
<proteinExistence type="predicted"/>
<sequence length="148" mass="15429">MKMSKSVFPVLAVSMLIAGSALAGPPVAVTFKNLGTADATYKIITSNEATTNVNSTPKPMTTVLAGDSNTYTIQSNLSPIVNYANLRYTIGGKTCTFLATYVGTVGQLGSTVPKWNNTATPSGGAVCTAKVTSTNISTYAWAVEFTMK</sequence>
<gene>
    <name evidence="2" type="ORF">SAMN05216593_12540</name>
</gene>